<protein>
    <submittedName>
        <fullName evidence="2">Uncharacterized protein</fullName>
    </submittedName>
</protein>
<reference evidence="2" key="1">
    <citation type="submission" date="2020-07" db="EMBL/GenBank/DDBJ databases">
        <authorList>
            <person name="Lin J."/>
        </authorList>
    </citation>
    <scope>NUCLEOTIDE SEQUENCE</scope>
</reference>
<dbReference type="AlphaFoldDB" id="A0A6V7P8V0"/>
<accession>A0A6V7P8V0</accession>
<feature type="region of interest" description="Disordered" evidence="1">
    <location>
        <begin position="182"/>
        <end position="202"/>
    </location>
</feature>
<evidence type="ECO:0000313" key="2">
    <source>
        <dbReference type="EMBL" id="CAD1827247.1"/>
    </source>
</evidence>
<feature type="region of interest" description="Disordered" evidence="1">
    <location>
        <begin position="76"/>
        <end position="96"/>
    </location>
</feature>
<organism evidence="2">
    <name type="scientific">Ananas comosus var. bracteatus</name>
    <name type="common">red pineapple</name>
    <dbReference type="NCBI Taxonomy" id="296719"/>
    <lineage>
        <taxon>Eukaryota</taxon>
        <taxon>Viridiplantae</taxon>
        <taxon>Streptophyta</taxon>
        <taxon>Embryophyta</taxon>
        <taxon>Tracheophyta</taxon>
        <taxon>Spermatophyta</taxon>
        <taxon>Magnoliopsida</taxon>
        <taxon>Liliopsida</taxon>
        <taxon>Poales</taxon>
        <taxon>Bromeliaceae</taxon>
        <taxon>Bromelioideae</taxon>
        <taxon>Ananas</taxon>
    </lineage>
</organism>
<gene>
    <name evidence="2" type="ORF">CB5_LOCUS10458</name>
</gene>
<evidence type="ECO:0000256" key="1">
    <source>
        <dbReference type="SAM" id="MobiDB-lite"/>
    </source>
</evidence>
<dbReference type="EMBL" id="LR862146">
    <property type="protein sequence ID" value="CAD1827247.1"/>
    <property type="molecule type" value="Genomic_DNA"/>
</dbReference>
<proteinExistence type="predicted"/>
<sequence length="220" mass="23528">MRLCFYYVDCRRLVYTRGGGVYGWSVHATEGGEAEAETAPLASAPPALALALAHAPPALLASDPVEAARRPSFFFLSDPPPPLSRPSNDSKDGTASSSSVFALHLHCSGFSIRQTNSPSPLPLPMMKRKCFLRPRSTPAREGEKNSYTSAKGNLYPPNPLLGTCVPTTAADDKEEAFLGAEKLAGEGGGTRPTRRPQRAAVSAASTVLELRRARIAREHL</sequence>
<name>A0A6V7P8V0_ANACO</name>